<protein>
    <submittedName>
        <fullName evidence="2">Uncharacterized protein</fullName>
    </submittedName>
</protein>
<dbReference type="AlphaFoldDB" id="A0AAV7P9G9"/>
<dbReference type="Proteomes" id="UP001066276">
    <property type="component" value="Chromosome 7"/>
</dbReference>
<feature type="compositionally biased region" description="Basic and acidic residues" evidence="1">
    <location>
        <begin position="36"/>
        <end position="47"/>
    </location>
</feature>
<organism evidence="2 3">
    <name type="scientific">Pleurodeles waltl</name>
    <name type="common">Iberian ribbed newt</name>
    <dbReference type="NCBI Taxonomy" id="8319"/>
    <lineage>
        <taxon>Eukaryota</taxon>
        <taxon>Metazoa</taxon>
        <taxon>Chordata</taxon>
        <taxon>Craniata</taxon>
        <taxon>Vertebrata</taxon>
        <taxon>Euteleostomi</taxon>
        <taxon>Amphibia</taxon>
        <taxon>Batrachia</taxon>
        <taxon>Caudata</taxon>
        <taxon>Salamandroidea</taxon>
        <taxon>Salamandridae</taxon>
        <taxon>Pleurodelinae</taxon>
        <taxon>Pleurodeles</taxon>
    </lineage>
</organism>
<evidence type="ECO:0000256" key="1">
    <source>
        <dbReference type="SAM" id="MobiDB-lite"/>
    </source>
</evidence>
<evidence type="ECO:0000313" key="2">
    <source>
        <dbReference type="EMBL" id="KAJ1124121.1"/>
    </source>
</evidence>
<proteinExistence type="predicted"/>
<feature type="compositionally biased region" description="Basic and acidic residues" evidence="1">
    <location>
        <begin position="122"/>
        <end position="136"/>
    </location>
</feature>
<evidence type="ECO:0000313" key="3">
    <source>
        <dbReference type="Proteomes" id="UP001066276"/>
    </source>
</evidence>
<keyword evidence="3" id="KW-1185">Reference proteome</keyword>
<feature type="region of interest" description="Disordered" evidence="1">
    <location>
        <begin position="98"/>
        <end position="145"/>
    </location>
</feature>
<name>A0AAV7P9G9_PLEWA</name>
<feature type="region of interest" description="Disordered" evidence="1">
    <location>
        <begin position="36"/>
        <end position="81"/>
    </location>
</feature>
<sequence>MPRDIDNRAGYWPLQASENTNVILTFHRKNDYIYAENDKELPVEKNSGELMSEVEESDVSDGNQSDVSDSLLDKGSGLDKSLNRSNFLKQFRLLNKGRTDQRKKHFPKEAGVGKQEAEEEEPGSKDTSKEKKRSDKQVLQQELAK</sequence>
<dbReference type="EMBL" id="JANPWB010000011">
    <property type="protein sequence ID" value="KAJ1124121.1"/>
    <property type="molecule type" value="Genomic_DNA"/>
</dbReference>
<comment type="caution">
    <text evidence="2">The sequence shown here is derived from an EMBL/GenBank/DDBJ whole genome shotgun (WGS) entry which is preliminary data.</text>
</comment>
<gene>
    <name evidence="2" type="ORF">NDU88_002583</name>
</gene>
<accession>A0AAV7P9G9</accession>
<reference evidence="2" key="1">
    <citation type="journal article" date="2022" name="bioRxiv">
        <title>Sequencing and chromosome-scale assembly of the giantPleurodeles waltlgenome.</title>
        <authorList>
            <person name="Brown T."/>
            <person name="Elewa A."/>
            <person name="Iarovenko S."/>
            <person name="Subramanian E."/>
            <person name="Araus A.J."/>
            <person name="Petzold A."/>
            <person name="Susuki M."/>
            <person name="Suzuki K.-i.T."/>
            <person name="Hayashi T."/>
            <person name="Toyoda A."/>
            <person name="Oliveira C."/>
            <person name="Osipova E."/>
            <person name="Leigh N.D."/>
            <person name="Simon A."/>
            <person name="Yun M.H."/>
        </authorList>
    </citation>
    <scope>NUCLEOTIDE SEQUENCE</scope>
    <source>
        <strain evidence="2">20211129_DDA</strain>
        <tissue evidence="2">Liver</tissue>
    </source>
</reference>